<dbReference type="InterPro" id="IPR018929">
    <property type="entry name" value="DUF2510"/>
</dbReference>
<dbReference type="Pfam" id="PF06271">
    <property type="entry name" value="RDD"/>
    <property type="match status" value="1"/>
</dbReference>
<protein>
    <recommendedName>
        <fullName evidence="12">RDD family protein</fullName>
    </recommendedName>
</protein>
<dbReference type="RefSeq" id="WP_190189791.1">
    <property type="nucleotide sequence ID" value="NZ_BMVU01000005.1"/>
</dbReference>
<evidence type="ECO:0000256" key="7">
    <source>
        <dbReference type="SAM" id="Phobius"/>
    </source>
</evidence>
<evidence type="ECO:0000256" key="3">
    <source>
        <dbReference type="ARBA" id="ARBA00022692"/>
    </source>
</evidence>
<comment type="subcellular location">
    <subcellularLocation>
        <location evidence="1">Cell membrane</location>
        <topology evidence="1">Multi-pass membrane protein</topology>
    </subcellularLocation>
</comment>
<feature type="domain" description="DUF2510" evidence="9">
    <location>
        <begin position="16"/>
        <end position="45"/>
    </location>
</feature>
<proteinExistence type="predicted"/>
<evidence type="ECO:0000256" key="4">
    <source>
        <dbReference type="ARBA" id="ARBA00022989"/>
    </source>
</evidence>
<keyword evidence="11" id="KW-1185">Reference proteome</keyword>
<dbReference type="Pfam" id="PF10708">
    <property type="entry name" value="DUF2510"/>
    <property type="match status" value="1"/>
</dbReference>
<feature type="compositionally biased region" description="Low complexity" evidence="6">
    <location>
        <begin position="210"/>
        <end position="272"/>
    </location>
</feature>
<reference evidence="10" key="2">
    <citation type="submission" date="2020-09" db="EMBL/GenBank/DDBJ databases">
        <authorList>
            <person name="Sun Q."/>
            <person name="Ohkuma M."/>
        </authorList>
    </citation>
    <scope>NUCLEOTIDE SEQUENCE</scope>
    <source>
        <strain evidence="10">JCM 4790</strain>
    </source>
</reference>
<evidence type="ECO:0000256" key="6">
    <source>
        <dbReference type="SAM" id="MobiDB-lite"/>
    </source>
</evidence>
<sequence length="557" mass="56088">MSAPTPAPGDDRPREGYYPDPSIPGYVRYWNGTAWVPGTSRPAPSDGTPLPAPPGASAPSAPAAPAPADPPPATPATSVPASATPAASVPASATPAASAPASASTEETGPHFFDEDPPAAAPADAGHGSRPEPASAWGADRSRQSGFGGDQDHRVSWGAPQGADPRVPAEPARPGDDSGRTDGTVTFRRPTADDAPAERPPASDGTFVFRRPTGPARPAAAGTGSAAGPDAAGGSRTPAANAPTAPSAAAASGAPQAGASAPAAGSGAAAAGGERRDSLSPEGTMAFRALSQKVAQERAARVAADPAPPIGPQAAAPAAPRQNGPVLPPQGTRSAQPQQPQQPSAAPVGPMTSGPGGGQPSWAQQVHRLAGAEGGQPVVPWKPVTEDPFQAAARAQAAARPAGLGRRLAARLVDTLVLAAVTGAAAVPLCLRAVDHVDGKIEEARLSGETVTVWLIDGTTGVYLGIVLAVLLLFGVVYEALPTARWGRTLGKKLCGLEVRDIEGHEPPSFGAALRRWLVYSVPGVLVVGVVGVLWCLFDRPWRQCWHDKAAHTFVAG</sequence>
<feature type="transmembrane region" description="Helical" evidence="7">
    <location>
        <begin position="416"/>
        <end position="434"/>
    </location>
</feature>
<feature type="compositionally biased region" description="Pro residues" evidence="6">
    <location>
        <begin position="50"/>
        <end position="74"/>
    </location>
</feature>
<gene>
    <name evidence="10" type="ORF">GCM10010358_19710</name>
</gene>
<keyword evidence="5 7" id="KW-0472">Membrane</keyword>
<keyword evidence="3 7" id="KW-0812">Transmembrane</keyword>
<evidence type="ECO:0000256" key="1">
    <source>
        <dbReference type="ARBA" id="ARBA00004651"/>
    </source>
</evidence>
<evidence type="ECO:0000256" key="5">
    <source>
        <dbReference type="ARBA" id="ARBA00023136"/>
    </source>
</evidence>
<feature type="transmembrane region" description="Helical" evidence="7">
    <location>
        <begin position="517"/>
        <end position="538"/>
    </location>
</feature>
<dbReference type="InterPro" id="IPR051791">
    <property type="entry name" value="Pra-immunoreactive"/>
</dbReference>
<dbReference type="PANTHER" id="PTHR36115:SF4">
    <property type="entry name" value="MEMBRANE PROTEIN"/>
    <property type="match status" value="1"/>
</dbReference>
<accession>A0A918KLF8</accession>
<feature type="region of interest" description="Disordered" evidence="6">
    <location>
        <begin position="1"/>
        <end position="362"/>
    </location>
</feature>
<feature type="transmembrane region" description="Helical" evidence="7">
    <location>
        <begin position="454"/>
        <end position="478"/>
    </location>
</feature>
<evidence type="ECO:0000259" key="8">
    <source>
        <dbReference type="Pfam" id="PF06271"/>
    </source>
</evidence>
<evidence type="ECO:0000259" key="9">
    <source>
        <dbReference type="Pfam" id="PF10708"/>
    </source>
</evidence>
<keyword evidence="4 7" id="KW-1133">Transmembrane helix</keyword>
<dbReference type="AlphaFoldDB" id="A0A918KLF8"/>
<keyword evidence="2" id="KW-1003">Cell membrane</keyword>
<feature type="domain" description="RDD" evidence="8">
    <location>
        <begin position="402"/>
        <end position="551"/>
    </location>
</feature>
<feature type="compositionally biased region" description="Low complexity" evidence="6">
    <location>
        <begin position="334"/>
        <end position="347"/>
    </location>
</feature>
<dbReference type="PANTHER" id="PTHR36115">
    <property type="entry name" value="PROLINE-RICH ANTIGEN HOMOLOG-RELATED"/>
    <property type="match status" value="1"/>
</dbReference>
<dbReference type="EMBL" id="BMVU01000005">
    <property type="protein sequence ID" value="GGX65399.1"/>
    <property type="molecule type" value="Genomic_DNA"/>
</dbReference>
<reference evidence="10" key="1">
    <citation type="journal article" date="2014" name="Int. J. Syst. Evol. Microbiol.">
        <title>Complete genome sequence of Corynebacterium casei LMG S-19264T (=DSM 44701T), isolated from a smear-ripened cheese.</title>
        <authorList>
            <consortium name="US DOE Joint Genome Institute (JGI-PGF)"/>
            <person name="Walter F."/>
            <person name="Albersmeier A."/>
            <person name="Kalinowski J."/>
            <person name="Ruckert C."/>
        </authorList>
    </citation>
    <scope>NUCLEOTIDE SEQUENCE</scope>
    <source>
        <strain evidence="10">JCM 4790</strain>
    </source>
</reference>
<name>A0A918KLF8_9ACTN</name>
<dbReference type="GO" id="GO:0005886">
    <property type="term" value="C:plasma membrane"/>
    <property type="evidence" value="ECO:0007669"/>
    <property type="project" value="UniProtKB-SubCell"/>
</dbReference>
<dbReference type="Proteomes" id="UP000619244">
    <property type="component" value="Unassembled WGS sequence"/>
</dbReference>
<comment type="caution">
    <text evidence="10">The sequence shown here is derived from an EMBL/GenBank/DDBJ whole genome shotgun (WGS) entry which is preliminary data.</text>
</comment>
<evidence type="ECO:0000313" key="10">
    <source>
        <dbReference type="EMBL" id="GGX65399.1"/>
    </source>
</evidence>
<evidence type="ECO:0000313" key="11">
    <source>
        <dbReference type="Proteomes" id="UP000619244"/>
    </source>
</evidence>
<evidence type="ECO:0008006" key="12">
    <source>
        <dbReference type="Google" id="ProtNLM"/>
    </source>
</evidence>
<dbReference type="InterPro" id="IPR010432">
    <property type="entry name" value="RDD"/>
</dbReference>
<organism evidence="10 11">
    <name type="scientific">Streptomyces minutiscleroticus</name>
    <dbReference type="NCBI Taxonomy" id="68238"/>
    <lineage>
        <taxon>Bacteria</taxon>
        <taxon>Bacillati</taxon>
        <taxon>Actinomycetota</taxon>
        <taxon>Actinomycetes</taxon>
        <taxon>Kitasatosporales</taxon>
        <taxon>Streptomycetaceae</taxon>
        <taxon>Streptomyces</taxon>
    </lineage>
</organism>
<evidence type="ECO:0000256" key="2">
    <source>
        <dbReference type="ARBA" id="ARBA00022475"/>
    </source>
</evidence>
<feature type="compositionally biased region" description="Low complexity" evidence="6">
    <location>
        <begin position="75"/>
        <end position="105"/>
    </location>
</feature>